<dbReference type="EMBL" id="BAABEP010000002">
    <property type="protein sequence ID" value="GAA3709962.1"/>
    <property type="molecule type" value="Genomic_DNA"/>
</dbReference>
<accession>A0ABP7DZ10</accession>
<name>A0ABP7DZ10_9ACTN</name>
<evidence type="ECO:0000256" key="2">
    <source>
        <dbReference type="SAM" id="Phobius"/>
    </source>
</evidence>
<dbReference type="RefSeq" id="WP_345640401.1">
    <property type="nucleotide sequence ID" value="NZ_BAABEP010000002.1"/>
</dbReference>
<sequence length="91" mass="10401">MTLVIALAVGTVAGYLIRCWRPARRVVRWAQRQEVGTAAWWPAQPVLATAVIVMYVVYPRRSVSNARSWQQEPRVDAPQLDPEWAARRRSS</sequence>
<evidence type="ECO:0000313" key="4">
    <source>
        <dbReference type="Proteomes" id="UP001499884"/>
    </source>
</evidence>
<proteinExistence type="predicted"/>
<keyword evidence="2" id="KW-1133">Transmembrane helix</keyword>
<dbReference type="Proteomes" id="UP001499884">
    <property type="component" value="Unassembled WGS sequence"/>
</dbReference>
<reference evidence="4" key="1">
    <citation type="journal article" date="2019" name="Int. J. Syst. Evol. Microbiol.">
        <title>The Global Catalogue of Microorganisms (GCM) 10K type strain sequencing project: providing services to taxonomists for standard genome sequencing and annotation.</title>
        <authorList>
            <consortium name="The Broad Institute Genomics Platform"/>
            <consortium name="The Broad Institute Genome Sequencing Center for Infectious Disease"/>
            <person name="Wu L."/>
            <person name="Ma J."/>
        </authorList>
    </citation>
    <scope>NUCLEOTIDE SEQUENCE [LARGE SCALE GENOMIC DNA]</scope>
    <source>
        <strain evidence="4">JCM 30846</strain>
    </source>
</reference>
<keyword evidence="4" id="KW-1185">Reference proteome</keyword>
<feature type="transmembrane region" description="Helical" evidence="2">
    <location>
        <begin position="38"/>
        <end position="58"/>
    </location>
</feature>
<protein>
    <submittedName>
        <fullName evidence="3">Uncharacterized protein</fullName>
    </submittedName>
</protein>
<feature type="region of interest" description="Disordered" evidence="1">
    <location>
        <begin position="65"/>
        <end position="91"/>
    </location>
</feature>
<keyword evidence="2" id="KW-0812">Transmembrane</keyword>
<evidence type="ECO:0000256" key="1">
    <source>
        <dbReference type="SAM" id="MobiDB-lite"/>
    </source>
</evidence>
<organism evidence="3 4">
    <name type="scientific">Streptomyces tremellae</name>
    <dbReference type="NCBI Taxonomy" id="1124239"/>
    <lineage>
        <taxon>Bacteria</taxon>
        <taxon>Bacillati</taxon>
        <taxon>Actinomycetota</taxon>
        <taxon>Actinomycetes</taxon>
        <taxon>Kitasatosporales</taxon>
        <taxon>Streptomycetaceae</taxon>
        <taxon>Streptomyces</taxon>
    </lineage>
</organism>
<keyword evidence="2" id="KW-0472">Membrane</keyword>
<comment type="caution">
    <text evidence="3">The sequence shown here is derived from an EMBL/GenBank/DDBJ whole genome shotgun (WGS) entry which is preliminary data.</text>
</comment>
<gene>
    <name evidence="3" type="ORF">GCM10023082_04850</name>
</gene>
<evidence type="ECO:0000313" key="3">
    <source>
        <dbReference type="EMBL" id="GAA3709962.1"/>
    </source>
</evidence>